<dbReference type="AlphaFoldDB" id="A0A328E938"/>
<protein>
    <submittedName>
        <fullName evidence="1">Uncharacterized protein</fullName>
    </submittedName>
</protein>
<dbReference type="Proteomes" id="UP000249390">
    <property type="component" value="Unassembled WGS sequence"/>
</dbReference>
<evidence type="ECO:0000313" key="2">
    <source>
        <dbReference type="Proteomes" id="UP000249390"/>
    </source>
</evidence>
<dbReference type="EMBL" id="NQVE01000015">
    <property type="protein sequence ID" value="RAL54100.1"/>
    <property type="molecule type" value="Genomic_DNA"/>
</dbReference>
<gene>
    <name evidence="1" type="ORF">DM860_004571</name>
</gene>
<comment type="caution">
    <text evidence="1">The sequence shown here is derived from an EMBL/GenBank/DDBJ whole genome shotgun (WGS) entry which is preliminary data.</text>
</comment>
<organism evidence="1 2">
    <name type="scientific">Cuscuta australis</name>
    <dbReference type="NCBI Taxonomy" id="267555"/>
    <lineage>
        <taxon>Eukaryota</taxon>
        <taxon>Viridiplantae</taxon>
        <taxon>Streptophyta</taxon>
        <taxon>Embryophyta</taxon>
        <taxon>Tracheophyta</taxon>
        <taxon>Spermatophyta</taxon>
        <taxon>Magnoliopsida</taxon>
        <taxon>eudicotyledons</taxon>
        <taxon>Gunneridae</taxon>
        <taxon>Pentapetalae</taxon>
        <taxon>asterids</taxon>
        <taxon>lamiids</taxon>
        <taxon>Solanales</taxon>
        <taxon>Convolvulaceae</taxon>
        <taxon>Cuscuteae</taxon>
        <taxon>Cuscuta</taxon>
        <taxon>Cuscuta subgen. Grammica</taxon>
        <taxon>Cuscuta sect. Cleistogrammica</taxon>
    </lineage>
</organism>
<name>A0A328E938_9ASTE</name>
<reference evidence="1 2" key="1">
    <citation type="submission" date="2018-06" db="EMBL/GenBank/DDBJ databases">
        <title>The Genome of Cuscuta australis (Dodder) Provides Insight into the Evolution of Plant Parasitism.</title>
        <authorList>
            <person name="Liu H."/>
        </authorList>
    </citation>
    <scope>NUCLEOTIDE SEQUENCE [LARGE SCALE GENOMIC DNA]</scope>
    <source>
        <strain evidence="2">cv. Yunnan</strain>
        <tissue evidence="1">Vines</tissue>
    </source>
</reference>
<sequence length="117" mass="13299">MEAMELQAQRVKEEILRSPPISSDLFDLDIALPLRVVTVTQEGSKSAHEEVEERVDEEMVAQKVFQPAFDAYFEIIFKAVENQIKEALAKKLVLEKLKMGLIHNMDGKLITATRETV</sequence>
<proteinExistence type="predicted"/>
<evidence type="ECO:0000313" key="1">
    <source>
        <dbReference type="EMBL" id="RAL54100.1"/>
    </source>
</evidence>
<keyword evidence="2" id="KW-1185">Reference proteome</keyword>
<accession>A0A328E938</accession>